<comment type="caution">
    <text evidence="3">The sequence shown here is derived from an EMBL/GenBank/DDBJ whole genome shotgun (WGS) entry which is preliminary data.</text>
</comment>
<keyword evidence="2" id="KW-0732">Signal</keyword>
<evidence type="ECO:0000313" key="4">
    <source>
        <dbReference type="Proteomes" id="UP000578112"/>
    </source>
</evidence>
<feature type="region of interest" description="Disordered" evidence="1">
    <location>
        <begin position="25"/>
        <end position="48"/>
    </location>
</feature>
<sequence length="171" mass="17904">MNTAARISTIGVGLLAGATLGVGPAQAAPPTGQAAPSSTAGPQQNRDHDGEIVGYYRNYWKCDRAGRFGERHGAWDDYFCARTRWGYHRGHWALVVDDRYWNDDWGSGNWPNNWPNRPHWNGGGYWHGGGYGDGDHGNGGGYGNGGGHGDGGGHGNGGGYGNGGGGGGGYK</sequence>
<dbReference type="EMBL" id="JACHNH010000001">
    <property type="protein sequence ID" value="MBB4764700.1"/>
    <property type="molecule type" value="Genomic_DNA"/>
</dbReference>
<dbReference type="RefSeq" id="WP_184995858.1">
    <property type="nucleotide sequence ID" value="NZ_JACHNH010000001.1"/>
</dbReference>
<dbReference type="AlphaFoldDB" id="A0A7W7I1K9"/>
<evidence type="ECO:0000256" key="1">
    <source>
        <dbReference type="SAM" id="MobiDB-lite"/>
    </source>
</evidence>
<gene>
    <name evidence="3" type="ORF">BJ971_005256</name>
</gene>
<evidence type="ECO:0000313" key="3">
    <source>
        <dbReference type="EMBL" id="MBB4764700.1"/>
    </source>
</evidence>
<accession>A0A7W7I1K9</accession>
<keyword evidence="4" id="KW-1185">Reference proteome</keyword>
<evidence type="ECO:0000256" key="2">
    <source>
        <dbReference type="SAM" id="SignalP"/>
    </source>
</evidence>
<protein>
    <submittedName>
        <fullName evidence="3">Uncharacterized protein</fullName>
    </submittedName>
</protein>
<dbReference type="Proteomes" id="UP000578112">
    <property type="component" value="Unassembled WGS sequence"/>
</dbReference>
<feature type="chain" id="PRO_5030528557" evidence="2">
    <location>
        <begin position="28"/>
        <end position="171"/>
    </location>
</feature>
<feature type="signal peptide" evidence="2">
    <location>
        <begin position="1"/>
        <end position="27"/>
    </location>
</feature>
<proteinExistence type="predicted"/>
<organism evidence="3 4">
    <name type="scientific">Actinoplanes digitatis</name>
    <dbReference type="NCBI Taxonomy" id="1868"/>
    <lineage>
        <taxon>Bacteria</taxon>
        <taxon>Bacillati</taxon>
        <taxon>Actinomycetota</taxon>
        <taxon>Actinomycetes</taxon>
        <taxon>Micromonosporales</taxon>
        <taxon>Micromonosporaceae</taxon>
        <taxon>Actinoplanes</taxon>
    </lineage>
</organism>
<name>A0A7W7I1K9_9ACTN</name>
<reference evidence="3 4" key="1">
    <citation type="submission" date="2020-08" db="EMBL/GenBank/DDBJ databases">
        <title>Sequencing the genomes of 1000 actinobacteria strains.</title>
        <authorList>
            <person name="Klenk H.-P."/>
        </authorList>
    </citation>
    <scope>NUCLEOTIDE SEQUENCE [LARGE SCALE GENOMIC DNA]</scope>
    <source>
        <strain evidence="3 4">DSM 43149</strain>
    </source>
</reference>
<feature type="compositionally biased region" description="Low complexity" evidence="1">
    <location>
        <begin position="25"/>
        <end position="40"/>
    </location>
</feature>